<comment type="caution">
    <text evidence="1">The sequence shown here is derived from an EMBL/GenBank/DDBJ whole genome shotgun (WGS) entry which is preliminary data.</text>
</comment>
<sequence length="169" mass="18738">MDKFLTLLMFFLIGILPQNAFGQEEKEGSNHGVFLELLGNGIFYSVNYDTRFSKKVDGLGGKVGFGYISIDGGHYSSFPFLVNYLLGKNGHYFEMGAGANFLVTDFDNGAGLFDNPEIAKWEGWSGAISLGYRYHPVGGGFLFRAGFTPMIKKGEFNPFWPQVSFGYAF</sequence>
<keyword evidence="2" id="KW-1185">Reference proteome</keyword>
<dbReference type="EMBL" id="JANSUY010000003">
    <property type="protein sequence ID" value="MCR9014745.1"/>
    <property type="molecule type" value="Genomic_DNA"/>
</dbReference>
<organism evidence="1 2">
    <name type="scientific">Aquiflexum gelatinilyticum</name>
    <dbReference type="NCBI Taxonomy" id="2961943"/>
    <lineage>
        <taxon>Bacteria</taxon>
        <taxon>Pseudomonadati</taxon>
        <taxon>Bacteroidota</taxon>
        <taxon>Cytophagia</taxon>
        <taxon>Cytophagales</taxon>
        <taxon>Cyclobacteriaceae</taxon>
        <taxon>Aquiflexum</taxon>
    </lineage>
</organism>
<protein>
    <recommendedName>
        <fullName evidence="3">Outer membrane protein beta-barrel domain-containing protein</fullName>
    </recommendedName>
</protein>
<accession>A0A9X2P6R8</accession>
<dbReference type="AlphaFoldDB" id="A0A9X2P6R8"/>
<reference evidence="1" key="1">
    <citation type="submission" date="2022-08" db="EMBL/GenBank/DDBJ databases">
        <authorList>
            <person name="Zhang D."/>
        </authorList>
    </citation>
    <scope>NUCLEOTIDE SEQUENCE</scope>
    <source>
        <strain evidence="1">XJ19-11</strain>
    </source>
</reference>
<name>A0A9X2P6R8_9BACT</name>
<evidence type="ECO:0000313" key="2">
    <source>
        <dbReference type="Proteomes" id="UP001142175"/>
    </source>
</evidence>
<proteinExistence type="predicted"/>
<gene>
    <name evidence="1" type="ORF">NU887_06820</name>
</gene>
<evidence type="ECO:0000313" key="1">
    <source>
        <dbReference type="EMBL" id="MCR9014745.1"/>
    </source>
</evidence>
<dbReference type="RefSeq" id="WP_258422626.1">
    <property type="nucleotide sequence ID" value="NZ_JANAEZ010000003.1"/>
</dbReference>
<dbReference type="Proteomes" id="UP001142175">
    <property type="component" value="Unassembled WGS sequence"/>
</dbReference>
<evidence type="ECO:0008006" key="3">
    <source>
        <dbReference type="Google" id="ProtNLM"/>
    </source>
</evidence>